<dbReference type="HOGENOM" id="CLU_079216_0_0_1"/>
<sequence>MCCKQWRPASARPAQEREIEAAGLARCIPGFDDSKLPRILGFTFGGLIVVNHIFSQLVPPAQLRSEGVGLFLSVVAVLLPSLRKLELDGQSSRAGSLPSDLSQVFVMAEWLTDAQKQELAWVSYALIRNTKTIAVIAFHGDEIVLARGCWNLPRVDNGDPETPLKILQALLRSFLQELKSKRTIYVPSGAGDSGLSFIPKGLNSLLAQSFPSRDGGLLLVSDVPRAYNVKDRTWIQCLAEKISFHL</sequence>
<dbReference type="Gramene" id="EFJ37408">
    <property type="protein sequence ID" value="EFJ37408"/>
    <property type="gene ID" value="SELMODRAFT_437956"/>
</dbReference>
<dbReference type="PANTHER" id="PTHR36403:SF1">
    <property type="entry name" value="PROTEIN COFACTOR ASSEMBLY OF COMPLEX C SUBUNIT B CCB2, CHLOROPLASTIC"/>
    <property type="match status" value="1"/>
</dbReference>
<accession>D8QSB4</accession>
<dbReference type="GO" id="GO:0009507">
    <property type="term" value="C:chloroplast"/>
    <property type="evidence" value="ECO:0000318"/>
    <property type="project" value="GO_Central"/>
</dbReference>
<dbReference type="OMA" id="MSIQICS"/>
<dbReference type="InParanoid" id="D8QSB4"/>
<dbReference type="InterPro" id="IPR021325">
    <property type="entry name" value="CCB2/CCB4"/>
</dbReference>
<dbReference type="AlphaFoldDB" id="D8QSB4"/>
<dbReference type="FunCoup" id="D8QSB4">
    <property type="interactions" value="978"/>
</dbReference>
<dbReference type="InterPro" id="IPR044970">
    <property type="entry name" value="CCB2"/>
</dbReference>
<dbReference type="STRING" id="88036.D8QSB4"/>
<gene>
    <name evidence="1" type="ORF">SELMODRAFT_437956</name>
</gene>
<dbReference type="Pfam" id="PF11152">
    <property type="entry name" value="CCB2_CCB4"/>
    <property type="match status" value="1"/>
</dbReference>
<reference evidence="1 2" key="1">
    <citation type="journal article" date="2011" name="Science">
        <title>The Selaginella genome identifies genetic changes associated with the evolution of vascular plants.</title>
        <authorList>
            <person name="Banks J.A."/>
            <person name="Nishiyama T."/>
            <person name="Hasebe M."/>
            <person name="Bowman J.L."/>
            <person name="Gribskov M."/>
            <person name="dePamphilis C."/>
            <person name="Albert V.A."/>
            <person name="Aono N."/>
            <person name="Aoyama T."/>
            <person name="Ambrose B.A."/>
            <person name="Ashton N.W."/>
            <person name="Axtell M.J."/>
            <person name="Barker E."/>
            <person name="Barker M.S."/>
            <person name="Bennetzen J.L."/>
            <person name="Bonawitz N.D."/>
            <person name="Chapple C."/>
            <person name="Cheng C."/>
            <person name="Correa L.G."/>
            <person name="Dacre M."/>
            <person name="DeBarry J."/>
            <person name="Dreyer I."/>
            <person name="Elias M."/>
            <person name="Engstrom E.M."/>
            <person name="Estelle M."/>
            <person name="Feng L."/>
            <person name="Finet C."/>
            <person name="Floyd S.K."/>
            <person name="Frommer W.B."/>
            <person name="Fujita T."/>
            <person name="Gramzow L."/>
            <person name="Gutensohn M."/>
            <person name="Harholt J."/>
            <person name="Hattori M."/>
            <person name="Heyl A."/>
            <person name="Hirai T."/>
            <person name="Hiwatashi Y."/>
            <person name="Ishikawa M."/>
            <person name="Iwata M."/>
            <person name="Karol K.G."/>
            <person name="Koehler B."/>
            <person name="Kolukisaoglu U."/>
            <person name="Kubo M."/>
            <person name="Kurata T."/>
            <person name="Lalonde S."/>
            <person name="Li K."/>
            <person name="Li Y."/>
            <person name="Litt A."/>
            <person name="Lyons E."/>
            <person name="Manning G."/>
            <person name="Maruyama T."/>
            <person name="Michael T.P."/>
            <person name="Mikami K."/>
            <person name="Miyazaki S."/>
            <person name="Morinaga S."/>
            <person name="Murata T."/>
            <person name="Mueller-Roeber B."/>
            <person name="Nelson D.R."/>
            <person name="Obara M."/>
            <person name="Oguri Y."/>
            <person name="Olmstead R.G."/>
            <person name="Onodera N."/>
            <person name="Petersen B.L."/>
            <person name="Pils B."/>
            <person name="Prigge M."/>
            <person name="Rensing S.A."/>
            <person name="Riano-Pachon D.M."/>
            <person name="Roberts A.W."/>
            <person name="Sato Y."/>
            <person name="Scheller H.V."/>
            <person name="Schulz B."/>
            <person name="Schulz C."/>
            <person name="Shakirov E.V."/>
            <person name="Shibagaki N."/>
            <person name="Shinohara N."/>
            <person name="Shippen D.E."/>
            <person name="Soerensen I."/>
            <person name="Sotooka R."/>
            <person name="Sugimoto N."/>
            <person name="Sugita M."/>
            <person name="Sumikawa N."/>
            <person name="Tanurdzic M."/>
            <person name="Theissen G."/>
            <person name="Ulvskov P."/>
            <person name="Wakazuki S."/>
            <person name="Weng J.K."/>
            <person name="Willats W.W."/>
            <person name="Wipf D."/>
            <person name="Wolf P.G."/>
            <person name="Yang L."/>
            <person name="Zimmer A.D."/>
            <person name="Zhu Q."/>
            <person name="Mitros T."/>
            <person name="Hellsten U."/>
            <person name="Loque D."/>
            <person name="Otillar R."/>
            <person name="Salamov A."/>
            <person name="Schmutz J."/>
            <person name="Shapiro H."/>
            <person name="Lindquist E."/>
            <person name="Lucas S."/>
            <person name="Rokhsar D."/>
            <person name="Grigoriev I.V."/>
        </authorList>
    </citation>
    <scope>NUCLEOTIDE SEQUENCE [LARGE SCALE GENOMIC DNA]</scope>
</reference>
<organism evidence="2">
    <name type="scientific">Selaginella moellendorffii</name>
    <name type="common">Spikemoss</name>
    <dbReference type="NCBI Taxonomy" id="88036"/>
    <lineage>
        <taxon>Eukaryota</taxon>
        <taxon>Viridiplantae</taxon>
        <taxon>Streptophyta</taxon>
        <taxon>Embryophyta</taxon>
        <taxon>Tracheophyta</taxon>
        <taxon>Lycopodiopsida</taxon>
        <taxon>Selaginellales</taxon>
        <taxon>Selaginellaceae</taxon>
        <taxon>Selaginella</taxon>
    </lineage>
</organism>
<dbReference type="eggNOG" id="ENOG502QQM6">
    <property type="taxonomic scope" value="Eukaryota"/>
</dbReference>
<dbReference type="EMBL" id="GL377566">
    <property type="protein sequence ID" value="EFJ37408.1"/>
    <property type="molecule type" value="Genomic_DNA"/>
</dbReference>
<protein>
    <submittedName>
        <fullName evidence="1">Uncharacterized protein</fullName>
    </submittedName>
</protein>
<dbReference type="PANTHER" id="PTHR36403">
    <property type="entry name" value="PROTEIN COFACTOR ASSEMBLY OF COMPLEX C SUBUNIT B CCB2, CHLOROPLASTIC"/>
    <property type="match status" value="1"/>
</dbReference>
<proteinExistence type="predicted"/>
<evidence type="ECO:0000313" key="1">
    <source>
        <dbReference type="EMBL" id="EFJ37408.1"/>
    </source>
</evidence>
<dbReference type="KEGG" id="smo:SELMODRAFT_437956"/>
<name>D8QSB4_SELML</name>
<dbReference type="GO" id="GO:0010190">
    <property type="term" value="P:cytochrome b6f complex assembly"/>
    <property type="evidence" value="ECO:0000318"/>
    <property type="project" value="GO_Central"/>
</dbReference>
<evidence type="ECO:0000313" key="2">
    <source>
        <dbReference type="Proteomes" id="UP000001514"/>
    </source>
</evidence>
<dbReference type="Proteomes" id="UP000001514">
    <property type="component" value="Unassembled WGS sequence"/>
</dbReference>
<keyword evidence="2" id="KW-1185">Reference proteome</keyword>